<name>A0AAQ3KGG5_9LILI</name>
<keyword evidence="2" id="KW-1185">Reference proteome</keyword>
<sequence length="417" mass="48869">MGDMNCIRERSEKLGGRPFQYSQAVADFNGFITKAGLIEAEFRGPKYTWTNNRKEGYQIQARLDRVLHNGNWLDWNVKIGVEHLQRIDSDHRPLLVNCVMDGLKFRRERSFLFEQDDFKEVVKANWQDISTSERSIVHKQDMLSKELILWNKNKVGNLERNLNDTLLKVRELEARDERGGLAESEEMQLNILLRKAGALCKQIQIKWWSKSRMKWIEEGEKNTRFYHIYVKMRRRKNKVDSLIVDDVKITDESEIANSFADWYEQLWKQPVRRMTYDGELESLNWAMIEVNEANELIKGICLEEIYSAICLMGRGKSPGADGFILEFYLNCWDIIKMTLKKKFEAILKQGVISSSWKEIILVMIPKVEAPRQIINFRPIALCNVVYKIFAKVITNRFRKVLGKVVGHEQNAFIPKIV</sequence>
<dbReference type="Proteomes" id="UP001327560">
    <property type="component" value="Chromosome 5"/>
</dbReference>
<organism evidence="1 2">
    <name type="scientific">Canna indica</name>
    <name type="common">Indian-shot</name>
    <dbReference type="NCBI Taxonomy" id="4628"/>
    <lineage>
        <taxon>Eukaryota</taxon>
        <taxon>Viridiplantae</taxon>
        <taxon>Streptophyta</taxon>
        <taxon>Embryophyta</taxon>
        <taxon>Tracheophyta</taxon>
        <taxon>Spermatophyta</taxon>
        <taxon>Magnoliopsida</taxon>
        <taxon>Liliopsida</taxon>
        <taxon>Zingiberales</taxon>
        <taxon>Cannaceae</taxon>
        <taxon>Canna</taxon>
    </lineage>
</organism>
<dbReference type="InterPro" id="IPR036691">
    <property type="entry name" value="Endo/exonu/phosph_ase_sf"/>
</dbReference>
<evidence type="ECO:0000313" key="2">
    <source>
        <dbReference type="Proteomes" id="UP001327560"/>
    </source>
</evidence>
<protein>
    <recommendedName>
        <fullName evidence="3">Reverse transcriptase domain-containing protein</fullName>
    </recommendedName>
</protein>
<dbReference type="PANTHER" id="PTHR31635">
    <property type="entry name" value="REVERSE TRANSCRIPTASE DOMAIN-CONTAINING PROTEIN-RELATED"/>
    <property type="match status" value="1"/>
</dbReference>
<gene>
    <name evidence="1" type="ORF">Cni_G17177</name>
</gene>
<proteinExistence type="predicted"/>
<dbReference type="SUPFAM" id="SSF56219">
    <property type="entry name" value="DNase I-like"/>
    <property type="match status" value="1"/>
</dbReference>
<reference evidence="1 2" key="1">
    <citation type="submission" date="2023-10" db="EMBL/GenBank/DDBJ databases">
        <title>Chromosome-scale genome assembly provides insights into flower coloration mechanisms of Canna indica.</title>
        <authorList>
            <person name="Li C."/>
        </authorList>
    </citation>
    <scope>NUCLEOTIDE SEQUENCE [LARGE SCALE GENOMIC DNA]</scope>
    <source>
        <tissue evidence="1">Flower</tissue>
    </source>
</reference>
<dbReference type="EMBL" id="CP136894">
    <property type="protein sequence ID" value="WOL08424.1"/>
    <property type="molecule type" value="Genomic_DNA"/>
</dbReference>
<evidence type="ECO:0000313" key="1">
    <source>
        <dbReference type="EMBL" id="WOL08424.1"/>
    </source>
</evidence>
<dbReference type="SUPFAM" id="SSF56672">
    <property type="entry name" value="DNA/RNA polymerases"/>
    <property type="match status" value="1"/>
</dbReference>
<dbReference type="AlphaFoldDB" id="A0AAQ3KGG5"/>
<evidence type="ECO:0008006" key="3">
    <source>
        <dbReference type="Google" id="ProtNLM"/>
    </source>
</evidence>
<dbReference type="PANTHER" id="PTHR31635:SF196">
    <property type="entry name" value="REVERSE TRANSCRIPTASE DOMAIN-CONTAINING PROTEIN-RELATED"/>
    <property type="match status" value="1"/>
</dbReference>
<dbReference type="InterPro" id="IPR043502">
    <property type="entry name" value="DNA/RNA_pol_sf"/>
</dbReference>
<accession>A0AAQ3KGG5</accession>
<dbReference type="Gene3D" id="3.60.10.10">
    <property type="entry name" value="Endonuclease/exonuclease/phosphatase"/>
    <property type="match status" value="1"/>
</dbReference>